<gene>
    <name evidence="1" type="ORF">METZ01_LOCUS220745</name>
</gene>
<reference evidence="1" key="1">
    <citation type="submission" date="2018-05" db="EMBL/GenBank/DDBJ databases">
        <authorList>
            <person name="Lanie J.A."/>
            <person name="Ng W.-L."/>
            <person name="Kazmierczak K.M."/>
            <person name="Andrzejewski T.M."/>
            <person name="Davidsen T.M."/>
            <person name="Wayne K.J."/>
            <person name="Tettelin H."/>
            <person name="Glass J.I."/>
            <person name="Rusch D."/>
            <person name="Podicherti R."/>
            <person name="Tsui H.-C.T."/>
            <person name="Winkler M.E."/>
        </authorList>
    </citation>
    <scope>NUCLEOTIDE SEQUENCE</scope>
</reference>
<dbReference type="EMBL" id="UINC01052495">
    <property type="protein sequence ID" value="SVB67891.1"/>
    <property type="molecule type" value="Genomic_DNA"/>
</dbReference>
<evidence type="ECO:0000313" key="1">
    <source>
        <dbReference type="EMBL" id="SVB67891.1"/>
    </source>
</evidence>
<protein>
    <submittedName>
        <fullName evidence="1">Uncharacterized protein</fullName>
    </submittedName>
</protein>
<feature type="non-terminal residue" evidence="1">
    <location>
        <position position="251"/>
    </location>
</feature>
<organism evidence="1">
    <name type="scientific">marine metagenome</name>
    <dbReference type="NCBI Taxonomy" id="408172"/>
    <lineage>
        <taxon>unclassified sequences</taxon>
        <taxon>metagenomes</taxon>
        <taxon>ecological metagenomes</taxon>
    </lineage>
</organism>
<name>A0A382G118_9ZZZZ</name>
<accession>A0A382G118</accession>
<dbReference type="AlphaFoldDB" id="A0A382G118"/>
<proteinExistence type="predicted"/>
<sequence length="251" mass="28444">MIINFKKRGSKNFIYLLIFLSIGFAQQSSHQFIEYQRIQNRLQQGWNTWNTSSVLQQVLLPQGFAINLAFKQHYFLEEQYLSSALIGRRGDFSETVRPGPHAYDGSYTQLEIQWEGLDARIETAHAGKDLVILISPNSIPHDRMKVIIESGMLWNRQGNLSRKINQLKAVCPGKTIKVFTTSVPVDDDPYIDVKTPYLAVWLDGEIGISTGKKRTLLEIKKAIEIQKVSLQSEAEKFGELAEAYIAVQAGI</sequence>